<accession>A0A6J5Y3R5</accession>
<dbReference type="Proteomes" id="UP000507245">
    <property type="component" value="Unassembled WGS sequence"/>
</dbReference>
<feature type="region of interest" description="Disordered" evidence="1">
    <location>
        <begin position="1"/>
        <end position="31"/>
    </location>
</feature>
<name>A0A6J5Y3R5_PRUAR</name>
<evidence type="ECO:0000256" key="1">
    <source>
        <dbReference type="SAM" id="MobiDB-lite"/>
    </source>
</evidence>
<sequence>MENPKNNEGEHLKGEEAPEWEEDDCPQDNDGLEKYASMLSKVNLVDEAMGVSVKIVAAVQAAPPHIRFILIALLHETLDHIHQAQRAQLELARPTAVVEAVLVEMQLLDANSTAAKLLNTFMNGCLSRDLATGLTASNLVASSRLMRKSMGGIFIGKGMIGAIKFTERKKMSLSQNLRSSKTSIFSISTRLKIVLEFPSEKNYTKFEL</sequence>
<reference evidence="3" key="1">
    <citation type="journal article" date="2020" name="Genome Biol.">
        <title>Gamete binning: chromosome-level and haplotype-resolved genome assembly enabled by high-throughput single-cell sequencing of gamete genomes.</title>
        <authorList>
            <person name="Campoy J.A."/>
            <person name="Sun H."/>
            <person name="Goel M."/>
            <person name="Jiao W.-B."/>
            <person name="Folz-Donahue K."/>
            <person name="Wang N."/>
            <person name="Rubio M."/>
            <person name="Liu C."/>
            <person name="Kukat C."/>
            <person name="Ruiz D."/>
            <person name="Huettel B."/>
            <person name="Schneeberger K."/>
        </authorList>
    </citation>
    <scope>NUCLEOTIDE SEQUENCE [LARGE SCALE GENOMIC DNA]</scope>
    <source>
        <strain evidence="3">cv. Rojo Pasion</strain>
    </source>
</reference>
<feature type="compositionally biased region" description="Basic and acidic residues" evidence="1">
    <location>
        <begin position="1"/>
        <end position="16"/>
    </location>
</feature>
<feature type="compositionally biased region" description="Acidic residues" evidence="1">
    <location>
        <begin position="17"/>
        <end position="27"/>
    </location>
</feature>
<proteinExistence type="predicted"/>
<dbReference type="AlphaFoldDB" id="A0A6J5Y3R5"/>
<protein>
    <submittedName>
        <fullName evidence="2">Uncharacterized protein</fullName>
    </submittedName>
</protein>
<dbReference type="EMBL" id="CAEKKB010000007">
    <property type="protein sequence ID" value="CAB4318114.1"/>
    <property type="molecule type" value="Genomic_DNA"/>
</dbReference>
<evidence type="ECO:0000313" key="2">
    <source>
        <dbReference type="EMBL" id="CAB4318114.1"/>
    </source>
</evidence>
<organism evidence="2 3">
    <name type="scientific">Prunus armeniaca</name>
    <name type="common">Apricot</name>
    <name type="synonym">Armeniaca vulgaris</name>
    <dbReference type="NCBI Taxonomy" id="36596"/>
    <lineage>
        <taxon>Eukaryota</taxon>
        <taxon>Viridiplantae</taxon>
        <taxon>Streptophyta</taxon>
        <taxon>Embryophyta</taxon>
        <taxon>Tracheophyta</taxon>
        <taxon>Spermatophyta</taxon>
        <taxon>Magnoliopsida</taxon>
        <taxon>eudicotyledons</taxon>
        <taxon>Gunneridae</taxon>
        <taxon>Pentapetalae</taxon>
        <taxon>rosids</taxon>
        <taxon>fabids</taxon>
        <taxon>Rosales</taxon>
        <taxon>Rosaceae</taxon>
        <taxon>Amygdaloideae</taxon>
        <taxon>Amygdaleae</taxon>
        <taxon>Prunus</taxon>
    </lineage>
</organism>
<evidence type="ECO:0000313" key="3">
    <source>
        <dbReference type="Proteomes" id="UP000507245"/>
    </source>
</evidence>
<keyword evidence="3" id="KW-1185">Reference proteome</keyword>
<gene>
    <name evidence="2" type="ORF">ORAREDHAP_LOCUS45098</name>
</gene>